<dbReference type="EMBL" id="BASM01000016">
    <property type="protein sequence ID" value="GAD26313.1"/>
    <property type="molecule type" value="Genomic_DNA"/>
</dbReference>
<sequence>MHHGTPIKLIADRCAAVFGNMNKKGPGFPDVLNTVQTFFSEWEMESEFCGALVDVIELFDTKEPAEKRLGKAIRRRSRALFF</sequence>
<keyword evidence="2" id="KW-1185">Reference proteome</keyword>
<proteinExistence type="predicted"/>
<organism evidence="1 2">
    <name type="scientific">Gluconobacter thailandicus NBRC 3257</name>
    <dbReference type="NCBI Taxonomy" id="1381097"/>
    <lineage>
        <taxon>Bacteria</taxon>
        <taxon>Pseudomonadati</taxon>
        <taxon>Pseudomonadota</taxon>
        <taxon>Alphaproteobacteria</taxon>
        <taxon>Acetobacterales</taxon>
        <taxon>Acetobacteraceae</taxon>
        <taxon>Gluconobacter</taxon>
    </lineage>
</organism>
<evidence type="ECO:0000313" key="2">
    <source>
        <dbReference type="Proteomes" id="UP000018209"/>
    </source>
</evidence>
<dbReference type="Proteomes" id="UP000018209">
    <property type="component" value="Unassembled WGS sequence"/>
</dbReference>
<reference evidence="1 2" key="1">
    <citation type="submission" date="2013-08" db="EMBL/GenBank/DDBJ databases">
        <title>Gluconobacter thailandicus NBRC 3257 whole genome sequence.</title>
        <authorList>
            <person name="Matsutani M."/>
            <person name="Yakushi T."/>
            <person name="Matsushita K."/>
        </authorList>
    </citation>
    <scope>NUCLEOTIDE SEQUENCE [LARGE SCALE GENOMIC DNA]</scope>
    <source>
        <strain evidence="1 2">NBRC 3257</strain>
    </source>
</reference>
<gene>
    <name evidence="1" type="ORF">NBRC3257_1312</name>
</gene>
<comment type="caution">
    <text evidence="1">The sequence shown here is derived from an EMBL/GenBank/DDBJ whole genome shotgun (WGS) entry which is preliminary data.</text>
</comment>
<accession>A0ABQ0IXT3</accession>
<evidence type="ECO:0000313" key="1">
    <source>
        <dbReference type="EMBL" id="GAD26313.1"/>
    </source>
</evidence>
<name>A0ABQ0IXT3_GLUTH</name>
<protein>
    <submittedName>
        <fullName evidence="1">Uncharacterized protein</fullName>
    </submittedName>
</protein>